<evidence type="ECO:0000256" key="4">
    <source>
        <dbReference type="ARBA" id="ARBA00022835"/>
    </source>
</evidence>
<reference evidence="8" key="1">
    <citation type="submission" date="2021-02" db="EMBL/GenBank/DDBJ databases">
        <title>First Annotated Genome of the Yellow-green Alga Tribonema minus.</title>
        <authorList>
            <person name="Mahan K.M."/>
        </authorList>
    </citation>
    <scope>NUCLEOTIDE SEQUENCE</scope>
    <source>
        <strain evidence="8">UTEX B ZZ1240</strain>
    </source>
</reference>
<dbReference type="PANTHER" id="PTHR11953">
    <property type="entry name" value="EXOSOME COMPLEX COMPONENT"/>
    <property type="match status" value="1"/>
</dbReference>
<evidence type="ECO:0000259" key="6">
    <source>
        <dbReference type="Pfam" id="PF01138"/>
    </source>
</evidence>
<sequence>MRRRLRFDGRTGDQIRGLFADQGILNRADGSVRFGAGNTSVLVAVYGPAQPAQQKKEKPDRAIIEVSWRADKGAQTSADAERELYVRRTLEEAVAVARYPRSVISVVVQVLCDDGSVLSAAINACAMALVDAGVEMIGMPVAATACFSGSGSAAAAAPEQLQHLGESHLQLDPSASEEATTRATVMLAVLAGSDGILTMKMTGQLGAEELFAASEAARKACDAVSVYLRRAVEAKVLRDVANLQ</sequence>
<dbReference type="GO" id="GO:0000176">
    <property type="term" value="C:nuclear exosome (RNase complex)"/>
    <property type="evidence" value="ECO:0007669"/>
    <property type="project" value="TreeGrafter"/>
</dbReference>
<name>A0A835ZF16_9STRA</name>
<dbReference type="InterPro" id="IPR020568">
    <property type="entry name" value="Ribosomal_Su5_D2-typ_SF"/>
</dbReference>
<dbReference type="InterPro" id="IPR015847">
    <property type="entry name" value="ExoRNase_PH_dom2"/>
</dbReference>
<dbReference type="SUPFAM" id="SSF55666">
    <property type="entry name" value="Ribonuclease PH domain 2-like"/>
    <property type="match status" value="1"/>
</dbReference>
<dbReference type="InterPro" id="IPR050080">
    <property type="entry name" value="RNase_PH"/>
</dbReference>
<organism evidence="8 9">
    <name type="scientific">Tribonema minus</name>
    <dbReference type="NCBI Taxonomy" id="303371"/>
    <lineage>
        <taxon>Eukaryota</taxon>
        <taxon>Sar</taxon>
        <taxon>Stramenopiles</taxon>
        <taxon>Ochrophyta</taxon>
        <taxon>PX clade</taxon>
        <taxon>Xanthophyceae</taxon>
        <taxon>Tribonematales</taxon>
        <taxon>Tribonemataceae</taxon>
        <taxon>Tribonema</taxon>
    </lineage>
</organism>
<comment type="caution">
    <text evidence="8">The sequence shown here is derived from an EMBL/GenBank/DDBJ whole genome shotgun (WGS) entry which is preliminary data.</text>
</comment>
<dbReference type="GO" id="GO:0000177">
    <property type="term" value="C:cytoplasmic exosome (RNase complex)"/>
    <property type="evidence" value="ECO:0007669"/>
    <property type="project" value="TreeGrafter"/>
</dbReference>
<keyword evidence="5" id="KW-0539">Nucleus</keyword>
<accession>A0A835ZF16</accession>
<dbReference type="GO" id="GO:0003723">
    <property type="term" value="F:RNA binding"/>
    <property type="evidence" value="ECO:0007669"/>
    <property type="project" value="TreeGrafter"/>
</dbReference>
<keyword evidence="9" id="KW-1185">Reference proteome</keyword>
<dbReference type="Pfam" id="PF01138">
    <property type="entry name" value="RNase_PH"/>
    <property type="match status" value="1"/>
</dbReference>
<evidence type="ECO:0000256" key="3">
    <source>
        <dbReference type="ARBA" id="ARBA00022552"/>
    </source>
</evidence>
<feature type="domain" description="Exoribonuclease phosphorolytic" evidence="7">
    <location>
        <begin position="139"/>
        <end position="220"/>
    </location>
</feature>
<dbReference type="GO" id="GO:0071051">
    <property type="term" value="P:poly(A)-dependent snoRNA 3'-end processing"/>
    <property type="evidence" value="ECO:0007669"/>
    <property type="project" value="TreeGrafter"/>
</dbReference>
<dbReference type="Proteomes" id="UP000664859">
    <property type="component" value="Unassembled WGS sequence"/>
</dbReference>
<keyword evidence="4" id="KW-0271">Exosome</keyword>
<proteinExistence type="inferred from homology"/>
<keyword evidence="3" id="KW-0698">rRNA processing</keyword>
<keyword evidence="8" id="KW-0689">Ribosomal protein</keyword>
<gene>
    <name evidence="8" type="ORF">JKP88DRAFT_173453</name>
</gene>
<dbReference type="Gene3D" id="3.30.230.70">
    <property type="entry name" value="GHMP Kinase, N-terminal domain"/>
    <property type="match status" value="1"/>
</dbReference>
<dbReference type="Pfam" id="PF03725">
    <property type="entry name" value="RNase_PH_C"/>
    <property type="match status" value="1"/>
</dbReference>
<comment type="similarity">
    <text evidence="2">Belongs to the RNase PH family.</text>
</comment>
<keyword evidence="8" id="KW-0687">Ribonucleoprotein</keyword>
<feature type="domain" description="Exoribonuclease phosphorolytic" evidence="6">
    <location>
        <begin position="14"/>
        <end position="135"/>
    </location>
</feature>
<evidence type="ECO:0000256" key="5">
    <source>
        <dbReference type="ARBA" id="ARBA00023242"/>
    </source>
</evidence>
<evidence type="ECO:0000256" key="1">
    <source>
        <dbReference type="ARBA" id="ARBA00004123"/>
    </source>
</evidence>
<comment type="subcellular location">
    <subcellularLocation>
        <location evidence="1">Nucleus</location>
    </subcellularLocation>
</comment>
<evidence type="ECO:0000259" key="7">
    <source>
        <dbReference type="Pfam" id="PF03725"/>
    </source>
</evidence>
<dbReference type="InterPro" id="IPR036345">
    <property type="entry name" value="ExoRNase_PH_dom2_sf"/>
</dbReference>
<dbReference type="GO" id="GO:0005840">
    <property type="term" value="C:ribosome"/>
    <property type="evidence" value="ECO:0007669"/>
    <property type="project" value="UniProtKB-KW"/>
</dbReference>
<dbReference type="SUPFAM" id="SSF54211">
    <property type="entry name" value="Ribosomal protein S5 domain 2-like"/>
    <property type="match status" value="1"/>
</dbReference>
<dbReference type="PANTHER" id="PTHR11953:SF1">
    <property type="entry name" value="EXOSOME COMPLEX COMPONENT RRP46"/>
    <property type="match status" value="1"/>
</dbReference>
<dbReference type="AlphaFoldDB" id="A0A835ZF16"/>
<dbReference type="InterPro" id="IPR027408">
    <property type="entry name" value="PNPase/RNase_PH_dom_sf"/>
</dbReference>
<evidence type="ECO:0000313" key="8">
    <source>
        <dbReference type="EMBL" id="KAG5192510.1"/>
    </source>
</evidence>
<dbReference type="GO" id="GO:0071028">
    <property type="term" value="P:nuclear mRNA surveillance"/>
    <property type="evidence" value="ECO:0007669"/>
    <property type="project" value="TreeGrafter"/>
</dbReference>
<protein>
    <submittedName>
        <fullName evidence="8">Ribosomal protein S5 domain 2-type protein</fullName>
    </submittedName>
</protein>
<dbReference type="OrthoDB" id="27298at2759"/>
<dbReference type="CDD" id="cd11372">
    <property type="entry name" value="RNase_PH_RRP46"/>
    <property type="match status" value="1"/>
</dbReference>
<dbReference type="GO" id="GO:0005730">
    <property type="term" value="C:nucleolus"/>
    <property type="evidence" value="ECO:0007669"/>
    <property type="project" value="TreeGrafter"/>
</dbReference>
<dbReference type="EMBL" id="JAFCMP010000005">
    <property type="protein sequence ID" value="KAG5192510.1"/>
    <property type="molecule type" value="Genomic_DNA"/>
</dbReference>
<dbReference type="GO" id="GO:0006364">
    <property type="term" value="P:rRNA processing"/>
    <property type="evidence" value="ECO:0007669"/>
    <property type="project" value="UniProtKB-KW"/>
</dbReference>
<dbReference type="InterPro" id="IPR001247">
    <property type="entry name" value="ExoRNase_PH_dom1"/>
</dbReference>
<dbReference type="GO" id="GO:0016075">
    <property type="term" value="P:rRNA catabolic process"/>
    <property type="evidence" value="ECO:0007669"/>
    <property type="project" value="TreeGrafter"/>
</dbReference>
<evidence type="ECO:0000256" key="2">
    <source>
        <dbReference type="ARBA" id="ARBA00006678"/>
    </source>
</evidence>
<dbReference type="GO" id="GO:0034475">
    <property type="term" value="P:U4 snRNA 3'-end processing"/>
    <property type="evidence" value="ECO:0007669"/>
    <property type="project" value="TreeGrafter"/>
</dbReference>
<evidence type="ECO:0000313" key="9">
    <source>
        <dbReference type="Proteomes" id="UP000664859"/>
    </source>
</evidence>